<sequence>MPHAERDLAPHVRGDRPRVQRVRRHAGALEAPGELARVQDVGELRHAVLVERRAGRARAAHGVPVDALGPVVTGAGDVDDPARSGRGEVVAEQLGEQERTDVVGAEGELEAARGHPPLAGETGVVDQDVEPLAGGQEGRGRRPHRGEVAQVERQVVEVGVAGLAGDLADRLPRPLRGATGEHHPRAPARQRPHRLLADPRVRARHQERLAAQLAHVPHPDRRATALSSSQGRRSGPLGSAQIGPRATDRSGKHTGRQHARIERHRPGPPVARPALPLLRARRSLLPAVRPGVRLRGPHPLSRSRDVTHVIGTV</sequence>
<feature type="compositionally biased region" description="Basic residues" evidence="1">
    <location>
        <begin position="252"/>
        <end position="263"/>
    </location>
</feature>
<feature type="region of interest" description="Disordered" evidence="1">
    <location>
        <begin position="170"/>
        <end position="195"/>
    </location>
</feature>
<reference evidence="2 3" key="1">
    <citation type="journal article" date="2015" name="Genome Announc.">
        <title>Complete Genome Sequence of Steroid-Transforming Nocardioides simplex VKM Ac-2033D.</title>
        <authorList>
            <person name="Shtratnikova V.Y."/>
            <person name="Schelkunov M.I."/>
            <person name="Pekov Y.A."/>
            <person name="Fokina V.V."/>
            <person name="Logacheva M.D."/>
            <person name="Sokolov S.L."/>
            <person name="Bragin E.Y."/>
            <person name="Ashapkin V.V."/>
            <person name="Donova M.V."/>
        </authorList>
    </citation>
    <scope>NUCLEOTIDE SEQUENCE [LARGE SCALE GENOMIC DNA]</scope>
    <source>
        <strain evidence="2 3">VKM Ac-2033D</strain>
    </source>
</reference>
<dbReference type="STRING" id="2045.KR76_13520"/>
<dbReference type="EMBL" id="CP009896">
    <property type="protein sequence ID" value="AIY19924.2"/>
    <property type="molecule type" value="Genomic_DNA"/>
</dbReference>
<keyword evidence="3" id="KW-1185">Reference proteome</keyword>
<dbReference type="Proteomes" id="UP000030300">
    <property type="component" value="Chromosome"/>
</dbReference>
<proteinExistence type="predicted"/>
<protein>
    <submittedName>
        <fullName evidence="2">Uncharacterized protein</fullName>
    </submittedName>
</protein>
<feature type="compositionally biased region" description="Basic and acidic residues" evidence="1">
    <location>
        <begin position="1"/>
        <end position="18"/>
    </location>
</feature>
<feature type="region of interest" description="Disordered" evidence="1">
    <location>
        <begin position="1"/>
        <end position="23"/>
    </location>
</feature>
<name>A0A0A1DRE0_NOCSI</name>
<evidence type="ECO:0000256" key="1">
    <source>
        <dbReference type="SAM" id="MobiDB-lite"/>
    </source>
</evidence>
<dbReference type="HOGENOM" id="CLU_888050_0_0_11"/>
<dbReference type="KEGG" id="psim:KR76_13520"/>
<accession>A0A0A1DRE0</accession>
<evidence type="ECO:0000313" key="3">
    <source>
        <dbReference type="Proteomes" id="UP000030300"/>
    </source>
</evidence>
<evidence type="ECO:0000313" key="2">
    <source>
        <dbReference type="EMBL" id="AIY19924.2"/>
    </source>
</evidence>
<gene>
    <name evidence="2" type="ORF">KR76_13520</name>
</gene>
<feature type="region of interest" description="Disordered" evidence="1">
    <location>
        <begin position="211"/>
        <end position="273"/>
    </location>
</feature>
<feature type="compositionally biased region" description="Basic residues" evidence="1">
    <location>
        <begin position="185"/>
        <end position="194"/>
    </location>
</feature>
<organism evidence="2 3">
    <name type="scientific">Nocardioides simplex</name>
    <name type="common">Arthrobacter simplex</name>
    <dbReference type="NCBI Taxonomy" id="2045"/>
    <lineage>
        <taxon>Bacteria</taxon>
        <taxon>Bacillati</taxon>
        <taxon>Actinomycetota</taxon>
        <taxon>Actinomycetes</taxon>
        <taxon>Propionibacteriales</taxon>
        <taxon>Nocardioidaceae</taxon>
        <taxon>Pimelobacter</taxon>
    </lineage>
</organism>
<dbReference type="AlphaFoldDB" id="A0A0A1DRE0"/>